<proteinExistence type="predicted"/>
<reference evidence="1" key="1">
    <citation type="submission" date="2021-01" db="EMBL/GenBank/DDBJ databases">
        <title>Whole genome shotgun sequence of Acrocarpospora phusangensis NBRC 108782.</title>
        <authorList>
            <person name="Komaki H."/>
            <person name="Tamura T."/>
        </authorList>
    </citation>
    <scope>NUCLEOTIDE SEQUENCE</scope>
    <source>
        <strain evidence="1">NBRC 108782</strain>
    </source>
</reference>
<keyword evidence="2" id="KW-1185">Reference proteome</keyword>
<accession>A0A919QC82</accession>
<dbReference type="RefSeq" id="WP_204041775.1">
    <property type="nucleotide sequence ID" value="NZ_BOOA01000024.1"/>
</dbReference>
<comment type="caution">
    <text evidence="1">The sequence shown here is derived from an EMBL/GenBank/DDBJ whole genome shotgun (WGS) entry which is preliminary data.</text>
</comment>
<dbReference type="AlphaFoldDB" id="A0A919QC82"/>
<dbReference type="EMBL" id="BOOA01000024">
    <property type="protein sequence ID" value="GIH25044.1"/>
    <property type="molecule type" value="Genomic_DNA"/>
</dbReference>
<dbReference type="Proteomes" id="UP000640052">
    <property type="component" value="Unassembled WGS sequence"/>
</dbReference>
<evidence type="ECO:0000313" key="1">
    <source>
        <dbReference type="EMBL" id="GIH25044.1"/>
    </source>
</evidence>
<evidence type="ECO:0000313" key="2">
    <source>
        <dbReference type="Proteomes" id="UP000640052"/>
    </source>
</evidence>
<name>A0A919QC82_9ACTN</name>
<organism evidence="1 2">
    <name type="scientific">Acrocarpospora phusangensis</name>
    <dbReference type="NCBI Taxonomy" id="1070424"/>
    <lineage>
        <taxon>Bacteria</taxon>
        <taxon>Bacillati</taxon>
        <taxon>Actinomycetota</taxon>
        <taxon>Actinomycetes</taxon>
        <taxon>Streptosporangiales</taxon>
        <taxon>Streptosporangiaceae</taxon>
        <taxon>Acrocarpospora</taxon>
    </lineage>
</organism>
<gene>
    <name evidence="1" type="ORF">Aph01nite_33540</name>
</gene>
<sequence>MENVDQPAPTQAQEVIEWCLRALAGRGLLTSAASIARQLDRNEVQVRKVLKGERPLKPDFLRDLGVLSGIPVSELFQAIGWLPEWEVTGAGMAELAHGMKSAIRALESAQPYLAGLIRTVPAAPFTAAELLLSDVTAAERFDVRLAQVVSGLRYRAITTMLAEFSPQPGVRPLAEDTLTRMAGAAGVTWRPGDDGCEGDFGSIRLELMARTNLGLNDGQEYTWQGGASHRTWKSAARAWPAHLLVQDTIGGRQLPPGSDPWGDTGQRTIVMVGGRHGTGPAAALLAEALGWQYVLVRPNLALTREGHVQAVPVDAVRTRGRSWLAVADHISAQHSAGRPWKAVVLVRPAAFEADDPDFPERGRGEIDPAALRALVESPARVIYARPPVAYLRWWAERTAGDHTPGAYDPVRAAERLRLLYARIESGLGDRIAGRDLFLNVPGPEGDLFPFAPQVPDEVFDQTVRVAWAALGWLSESAKVPPTSRPGRLWSWQASLRTDPDALLPRLTIIG</sequence>
<protein>
    <submittedName>
        <fullName evidence="1">Uncharacterized protein</fullName>
    </submittedName>
</protein>